<dbReference type="AlphaFoldDB" id="A0AAV7PVC4"/>
<feature type="chain" id="PRO_5043787372" evidence="1">
    <location>
        <begin position="26"/>
        <end position="158"/>
    </location>
</feature>
<accession>A0AAV7PVC4</accession>
<protein>
    <submittedName>
        <fullName evidence="2">Uncharacterized protein</fullName>
    </submittedName>
</protein>
<dbReference type="Proteomes" id="UP001066276">
    <property type="component" value="Chromosome 7"/>
</dbReference>
<proteinExistence type="predicted"/>
<keyword evidence="1" id="KW-0732">Signal</keyword>
<evidence type="ECO:0000256" key="1">
    <source>
        <dbReference type="SAM" id="SignalP"/>
    </source>
</evidence>
<comment type="caution">
    <text evidence="2">The sequence shown here is derived from an EMBL/GenBank/DDBJ whole genome shotgun (WGS) entry which is preliminary data.</text>
</comment>
<name>A0AAV7PVC4_PLEWA</name>
<dbReference type="EMBL" id="JANPWB010000011">
    <property type="protein sequence ID" value="KAJ1131154.1"/>
    <property type="molecule type" value="Genomic_DNA"/>
</dbReference>
<keyword evidence="3" id="KW-1185">Reference proteome</keyword>
<feature type="signal peptide" evidence="1">
    <location>
        <begin position="1"/>
        <end position="25"/>
    </location>
</feature>
<sequence length="158" mass="16900">MRQRRLTSRLALGFLLLGVLVFSCTQHLSPLRPSALVDFPLPGNQPVTATHLLGRGGPLRGSPRRFSAVGAVLLCPLVPSGSRRGLPWNPRLAALAATPSSRSSMGGFLPASLTLKSGVRRELQALLGRILRLMSLRRRCSSPECPEGMGLTARAGEK</sequence>
<evidence type="ECO:0000313" key="3">
    <source>
        <dbReference type="Proteomes" id="UP001066276"/>
    </source>
</evidence>
<evidence type="ECO:0000313" key="2">
    <source>
        <dbReference type="EMBL" id="KAJ1131154.1"/>
    </source>
</evidence>
<gene>
    <name evidence="2" type="ORF">NDU88_009497</name>
</gene>
<dbReference type="PROSITE" id="PS51257">
    <property type="entry name" value="PROKAR_LIPOPROTEIN"/>
    <property type="match status" value="1"/>
</dbReference>
<reference evidence="2" key="1">
    <citation type="journal article" date="2022" name="bioRxiv">
        <title>Sequencing and chromosome-scale assembly of the giantPleurodeles waltlgenome.</title>
        <authorList>
            <person name="Brown T."/>
            <person name="Elewa A."/>
            <person name="Iarovenko S."/>
            <person name="Subramanian E."/>
            <person name="Araus A.J."/>
            <person name="Petzold A."/>
            <person name="Susuki M."/>
            <person name="Suzuki K.-i.T."/>
            <person name="Hayashi T."/>
            <person name="Toyoda A."/>
            <person name="Oliveira C."/>
            <person name="Osipova E."/>
            <person name="Leigh N.D."/>
            <person name="Simon A."/>
            <person name="Yun M.H."/>
        </authorList>
    </citation>
    <scope>NUCLEOTIDE SEQUENCE</scope>
    <source>
        <strain evidence="2">20211129_DDA</strain>
        <tissue evidence="2">Liver</tissue>
    </source>
</reference>
<organism evidence="2 3">
    <name type="scientific">Pleurodeles waltl</name>
    <name type="common">Iberian ribbed newt</name>
    <dbReference type="NCBI Taxonomy" id="8319"/>
    <lineage>
        <taxon>Eukaryota</taxon>
        <taxon>Metazoa</taxon>
        <taxon>Chordata</taxon>
        <taxon>Craniata</taxon>
        <taxon>Vertebrata</taxon>
        <taxon>Euteleostomi</taxon>
        <taxon>Amphibia</taxon>
        <taxon>Batrachia</taxon>
        <taxon>Caudata</taxon>
        <taxon>Salamandroidea</taxon>
        <taxon>Salamandridae</taxon>
        <taxon>Pleurodelinae</taxon>
        <taxon>Pleurodeles</taxon>
    </lineage>
</organism>